<name>A0A0G3XA71_9SPHN</name>
<dbReference type="AlphaFoldDB" id="A0A0G3XA71"/>
<dbReference type="STRING" id="543877.AM2010_2000"/>
<evidence type="ECO:0000313" key="4">
    <source>
        <dbReference type="Proteomes" id="UP000037643"/>
    </source>
</evidence>
<feature type="chain" id="PRO_5005186255" description="Acid phosphatase" evidence="2">
    <location>
        <begin position="26"/>
        <end position="261"/>
    </location>
</feature>
<dbReference type="PROSITE" id="PS51257">
    <property type="entry name" value="PROKAR_LIPOPROTEIN"/>
    <property type="match status" value="1"/>
</dbReference>
<feature type="region of interest" description="Disordered" evidence="1">
    <location>
        <begin position="47"/>
        <end position="74"/>
    </location>
</feature>
<evidence type="ECO:0000313" key="3">
    <source>
        <dbReference type="EMBL" id="AKM08062.1"/>
    </source>
</evidence>
<dbReference type="InterPro" id="IPR023214">
    <property type="entry name" value="HAD_sf"/>
</dbReference>
<dbReference type="EMBL" id="CP011805">
    <property type="protein sequence ID" value="AKM08062.1"/>
    <property type="molecule type" value="Genomic_DNA"/>
</dbReference>
<evidence type="ECO:0008006" key="5">
    <source>
        <dbReference type="Google" id="ProtNLM"/>
    </source>
</evidence>
<keyword evidence="4" id="KW-1185">Reference proteome</keyword>
<accession>A0A0G3XA71</accession>
<dbReference type="Gene3D" id="3.40.50.1000">
    <property type="entry name" value="HAD superfamily/HAD-like"/>
    <property type="match status" value="1"/>
</dbReference>
<reference evidence="3 4" key="1">
    <citation type="submission" date="2015-06" db="EMBL/GenBank/DDBJ databases">
        <authorList>
            <person name="Kim K.M."/>
        </authorList>
    </citation>
    <scope>NUCLEOTIDE SEQUENCE [LARGE SCALE GENOMIC DNA]</scope>
    <source>
        <strain evidence="3 4">KCTC 22370</strain>
    </source>
</reference>
<feature type="signal peptide" evidence="2">
    <location>
        <begin position="1"/>
        <end position="25"/>
    </location>
</feature>
<gene>
    <name evidence="3" type="ORF">AM2010_2000</name>
</gene>
<dbReference type="KEGG" id="amx:AM2010_2000"/>
<dbReference type="Proteomes" id="UP000037643">
    <property type="component" value="Chromosome"/>
</dbReference>
<dbReference type="RefSeq" id="WP_058350952.1">
    <property type="nucleotide sequence ID" value="NZ_CP011805.1"/>
</dbReference>
<proteinExistence type="predicted"/>
<organism evidence="3 4">
    <name type="scientific">Pelagerythrobacter marensis</name>
    <dbReference type="NCBI Taxonomy" id="543877"/>
    <lineage>
        <taxon>Bacteria</taxon>
        <taxon>Pseudomonadati</taxon>
        <taxon>Pseudomonadota</taxon>
        <taxon>Alphaproteobacteria</taxon>
        <taxon>Sphingomonadales</taxon>
        <taxon>Erythrobacteraceae</taxon>
        <taxon>Pelagerythrobacter</taxon>
    </lineage>
</organism>
<dbReference type="PATRIC" id="fig|543877.4.peg.2032"/>
<sequence precursor="true">MIRRRLHTACAVSALAMTLGGCVAAAIPVVAGGAILSAHDAQTRRGNASLASVPTAEAPATSGAVGSGRAEAPGSRSAFEPFIGYALAETARHPTDDRRRSAILADPGTLQPVTTDCSILPPAVLIDLDPAGGTLDIASLTPDAPLGRALEDLRAQETDVFWISETSAGDAGTLRNRLRETGLDPAGRDTLLLMRRPGDRKQLRRKELARTHCVMAIAGDERSDFDELYAYLKDPSAAAALDALIGRGWFLVPTPPETKED</sequence>
<keyword evidence="2" id="KW-0732">Signal</keyword>
<protein>
    <recommendedName>
        <fullName evidence="5">Acid phosphatase</fullName>
    </recommendedName>
</protein>
<dbReference type="OrthoDB" id="193314at2"/>
<evidence type="ECO:0000256" key="2">
    <source>
        <dbReference type="SAM" id="SignalP"/>
    </source>
</evidence>
<evidence type="ECO:0000256" key="1">
    <source>
        <dbReference type="SAM" id="MobiDB-lite"/>
    </source>
</evidence>